<accession>T2IF46</accession>
<keyword evidence="4 5" id="KW-0472">Membrane</keyword>
<dbReference type="AlphaFoldDB" id="T2IF46"/>
<dbReference type="InterPro" id="IPR027469">
    <property type="entry name" value="Cation_efflux_TMD_sf"/>
</dbReference>
<evidence type="ECO:0000256" key="4">
    <source>
        <dbReference type="ARBA" id="ARBA00023136"/>
    </source>
</evidence>
<dbReference type="Proteomes" id="UP000018348">
    <property type="component" value="Unassembled WGS sequence"/>
</dbReference>
<sequence>MIQKKIAEKTRSLMIEVDAKNWLVNGLVSLSVGIAFTVIIFIKNTPLSWFIPYADSTLVIIIVLITIPVPIKVIIQSLKQLLLASPSTNIQQNITHLFETVAKSFLLENYWLRITQIGNTIFVSIYWLLPGEYNLKGIEELDNIREEISQVICQQYPDLMIDIVFTKSSKWAEDIILREK</sequence>
<evidence type="ECO:0000256" key="1">
    <source>
        <dbReference type="ARBA" id="ARBA00004141"/>
    </source>
</evidence>
<dbReference type="Gene3D" id="1.20.1510.10">
    <property type="entry name" value="Cation efflux protein transmembrane domain"/>
    <property type="match status" value="1"/>
</dbReference>
<proteinExistence type="predicted"/>
<comment type="subcellular location">
    <subcellularLocation>
        <location evidence="1">Membrane</location>
        <topology evidence="1">Multi-pass membrane protein</topology>
    </subcellularLocation>
</comment>
<dbReference type="Pfam" id="PF01545">
    <property type="entry name" value="Cation_efflux"/>
    <property type="match status" value="1"/>
</dbReference>
<dbReference type="InterPro" id="IPR058533">
    <property type="entry name" value="Cation_efflux_TM"/>
</dbReference>
<organism evidence="7 8">
    <name type="scientific">Crocosphaera watsonii WH 8502</name>
    <dbReference type="NCBI Taxonomy" id="423474"/>
    <lineage>
        <taxon>Bacteria</taxon>
        <taxon>Bacillati</taxon>
        <taxon>Cyanobacteriota</taxon>
        <taxon>Cyanophyceae</taxon>
        <taxon>Oscillatoriophycideae</taxon>
        <taxon>Chroococcales</taxon>
        <taxon>Aphanothecaceae</taxon>
        <taxon>Crocosphaera</taxon>
    </lineage>
</organism>
<protein>
    <submittedName>
        <fullName evidence="7">Cobalt-zinc-cadmium resistance protein</fullName>
    </submittedName>
</protein>
<dbReference type="GO" id="GO:0008324">
    <property type="term" value="F:monoatomic cation transmembrane transporter activity"/>
    <property type="evidence" value="ECO:0007669"/>
    <property type="project" value="InterPro"/>
</dbReference>
<keyword evidence="3 5" id="KW-1133">Transmembrane helix</keyword>
<comment type="caution">
    <text evidence="7">The sequence shown here is derived from an EMBL/GenBank/DDBJ whole genome shotgun (WGS) entry which is preliminary data.</text>
</comment>
<evidence type="ECO:0000313" key="8">
    <source>
        <dbReference type="Proteomes" id="UP000018348"/>
    </source>
</evidence>
<evidence type="ECO:0000313" key="7">
    <source>
        <dbReference type="EMBL" id="CCQ51509.1"/>
    </source>
</evidence>
<reference evidence="7 8" key="1">
    <citation type="submission" date="2013-01" db="EMBL/GenBank/DDBJ databases">
        <authorList>
            <person name="Bench S."/>
        </authorList>
    </citation>
    <scope>NUCLEOTIDE SEQUENCE [LARGE SCALE GENOMIC DNA]</scope>
    <source>
        <strain evidence="7 8">WH 8502</strain>
    </source>
</reference>
<feature type="domain" description="Cation efflux protein transmembrane" evidence="6">
    <location>
        <begin position="5"/>
        <end position="82"/>
    </location>
</feature>
<evidence type="ECO:0000256" key="5">
    <source>
        <dbReference type="SAM" id="Phobius"/>
    </source>
</evidence>
<dbReference type="SUPFAM" id="SSF161111">
    <property type="entry name" value="Cation efflux protein transmembrane domain-like"/>
    <property type="match status" value="1"/>
</dbReference>
<evidence type="ECO:0000259" key="6">
    <source>
        <dbReference type="Pfam" id="PF01545"/>
    </source>
</evidence>
<dbReference type="GO" id="GO:0016020">
    <property type="term" value="C:membrane"/>
    <property type="evidence" value="ECO:0007669"/>
    <property type="project" value="UniProtKB-SubCell"/>
</dbReference>
<reference evidence="7 8" key="2">
    <citation type="submission" date="2013-09" db="EMBL/GenBank/DDBJ databases">
        <title>Whole genome comparison of six Crocosphaera watsonii strains with differing phenotypes.</title>
        <authorList>
            <person name="Bench S.R."/>
            <person name="Heller P."/>
            <person name="Frank I."/>
            <person name="Arciniega M."/>
            <person name="Shilova I.N."/>
            <person name="Zehr J.P."/>
        </authorList>
    </citation>
    <scope>NUCLEOTIDE SEQUENCE [LARGE SCALE GENOMIC DNA]</scope>
    <source>
        <strain evidence="7 8">WH 8502</strain>
    </source>
</reference>
<feature type="transmembrane region" description="Helical" evidence="5">
    <location>
        <begin position="21"/>
        <end position="42"/>
    </location>
</feature>
<name>T2IF46_CROWT</name>
<evidence type="ECO:0000256" key="3">
    <source>
        <dbReference type="ARBA" id="ARBA00022989"/>
    </source>
</evidence>
<dbReference type="EMBL" id="CAQK01000485">
    <property type="protein sequence ID" value="CCQ51509.1"/>
    <property type="molecule type" value="Genomic_DNA"/>
</dbReference>
<keyword evidence="2 5" id="KW-0812">Transmembrane</keyword>
<evidence type="ECO:0000256" key="2">
    <source>
        <dbReference type="ARBA" id="ARBA00022692"/>
    </source>
</evidence>
<gene>
    <name evidence="7" type="ORF">CWATWH8502_4318</name>
</gene>
<feature type="transmembrane region" description="Helical" evidence="5">
    <location>
        <begin position="54"/>
        <end position="75"/>
    </location>
</feature>